<sequence>MLSAVTGMMEDIMLRDITFFEGALILIAFAFLYRCVAKVVIRCWRSWLNRYLDRHPDAEAELYHWYGKVRVDKPWDNVRVDENNRALESSGEWLDRIGVR</sequence>
<reference evidence="1 2" key="1">
    <citation type="submission" date="2020-07" db="EMBL/GenBank/DDBJ databases">
        <title>Huge and variable diversity of episymbiotic CPR bacteria and DPANN archaea in groundwater ecosystems.</title>
        <authorList>
            <person name="He C.Y."/>
            <person name="Keren R."/>
            <person name="Whittaker M."/>
            <person name="Farag I.F."/>
            <person name="Doudna J."/>
            <person name="Cate J.H.D."/>
            <person name="Banfield J.F."/>
        </authorList>
    </citation>
    <scope>NUCLEOTIDE SEQUENCE [LARGE SCALE GENOMIC DNA]</scope>
    <source>
        <strain evidence="1">NC_groundwater_541_Ag_S-0.1um_46_50</strain>
    </source>
</reference>
<dbReference type="EMBL" id="CP066690">
    <property type="protein sequence ID" value="QQG45353.1"/>
    <property type="molecule type" value="Genomic_DNA"/>
</dbReference>
<gene>
    <name evidence="1" type="ORF">HYW89_00215</name>
</gene>
<evidence type="ECO:0000313" key="2">
    <source>
        <dbReference type="Proteomes" id="UP000595618"/>
    </source>
</evidence>
<protein>
    <submittedName>
        <fullName evidence="1">Uncharacterized protein</fullName>
    </submittedName>
</protein>
<accession>A0A7T5RJL0</accession>
<organism evidence="1 2">
    <name type="scientific">Candidatus Sungiibacteriota bacterium</name>
    <dbReference type="NCBI Taxonomy" id="2750080"/>
    <lineage>
        <taxon>Bacteria</taxon>
        <taxon>Candidatus Sungiibacteriota</taxon>
    </lineage>
</organism>
<evidence type="ECO:0000313" key="1">
    <source>
        <dbReference type="EMBL" id="QQG45353.1"/>
    </source>
</evidence>
<proteinExistence type="predicted"/>
<name>A0A7T5RJL0_9BACT</name>
<dbReference type="Proteomes" id="UP000595618">
    <property type="component" value="Chromosome"/>
</dbReference>
<dbReference type="AlphaFoldDB" id="A0A7T5RJL0"/>